<feature type="transmembrane region" description="Helical" evidence="1">
    <location>
        <begin position="210"/>
        <end position="231"/>
    </location>
</feature>
<feature type="transmembrane region" description="Helical" evidence="1">
    <location>
        <begin position="49"/>
        <end position="71"/>
    </location>
</feature>
<feature type="transmembrane region" description="Helical" evidence="1">
    <location>
        <begin position="143"/>
        <end position="163"/>
    </location>
</feature>
<keyword evidence="1" id="KW-1133">Transmembrane helix</keyword>
<evidence type="ECO:0000313" key="3">
    <source>
        <dbReference type="Proteomes" id="UP001596337"/>
    </source>
</evidence>
<dbReference type="InterPro" id="IPR010539">
    <property type="entry name" value="BaxI_1-like"/>
</dbReference>
<dbReference type="Proteomes" id="UP001596337">
    <property type="component" value="Unassembled WGS sequence"/>
</dbReference>
<feature type="transmembrane region" description="Helical" evidence="1">
    <location>
        <begin position="118"/>
        <end position="137"/>
    </location>
</feature>
<sequence>MRTSSNPAFRNLPVGSAAGAPYAGYDQPGYGAPQTATGADDRPMTVDDVVMKTGAAIGTALLTGVITAIWARGEMLDAIAAGGSSGAVFGVMIVALLAGLGLALFISFKQKASAGLTLAYSAVEGVFLGAITGMFELMVPGVALQAILGTALVFVTMLVVYKTGAVKVTPKLRKWVIGAAAAAFGLILVNLLLSFVGIDLGVRGNGTLGIIVGLVFIGIAAFMLLLDFDMADNMIRAGMPQKWAWFAAFGLMTTLVWLYFEMIRLLWALQSE</sequence>
<dbReference type="RefSeq" id="WP_345405282.1">
    <property type="nucleotide sequence ID" value="NZ_BAABLA010000120.1"/>
</dbReference>
<comment type="caution">
    <text evidence="2">The sequence shown here is derived from an EMBL/GenBank/DDBJ whole genome shotgun (WGS) entry which is preliminary data.</text>
</comment>
<dbReference type="Pfam" id="PF12811">
    <property type="entry name" value="BaxI_1"/>
    <property type="match status" value="1"/>
</dbReference>
<protein>
    <submittedName>
        <fullName evidence="2">Bax inhibitor-1/YccA family protein</fullName>
    </submittedName>
</protein>
<dbReference type="PANTHER" id="PTHR41282:SF1">
    <property type="entry name" value="CONSERVED TRANSMEMBRANE PROTEIN-RELATED"/>
    <property type="match status" value="1"/>
</dbReference>
<proteinExistence type="predicted"/>
<reference evidence="3" key="1">
    <citation type="journal article" date="2019" name="Int. J. Syst. Evol. Microbiol.">
        <title>The Global Catalogue of Microorganisms (GCM) 10K type strain sequencing project: providing services to taxonomists for standard genome sequencing and annotation.</title>
        <authorList>
            <consortium name="The Broad Institute Genomics Platform"/>
            <consortium name="The Broad Institute Genome Sequencing Center for Infectious Disease"/>
            <person name="Wu L."/>
            <person name="Ma J."/>
        </authorList>
    </citation>
    <scope>NUCLEOTIDE SEQUENCE [LARGE SCALE GENOMIC DNA]</scope>
    <source>
        <strain evidence="3">KCTC 32255</strain>
    </source>
</reference>
<feature type="transmembrane region" description="Helical" evidence="1">
    <location>
        <begin position="243"/>
        <end position="260"/>
    </location>
</feature>
<accession>A0ABW2BWI2</accession>
<name>A0ABW2BWI2_9PSEU</name>
<feature type="transmembrane region" description="Helical" evidence="1">
    <location>
        <begin position="175"/>
        <end position="198"/>
    </location>
</feature>
<dbReference type="PANTHER" id="PTHR41282">
    <property type="entry name" value="CONSERVED TRANSMEMBRANE PROTEIN-RELATED"/>
    <property type="match status" value="1"/>
</dbReference>
<evidence type="ECO:0000313" key="2">
    <source>
        <dbReference type="EMBL" id="MFC6867421.1"/>
    </source>
</evidence>
<feature type="transmembrane region" description="Helical" evidence="1">
    <location>
        <begin position="83"/>
        <end position="106"/>
    </location>
</feature>
<dbReference type="PIRSF" id="PIRSF009160">
    <property type="entry name" value="UCP009160"/>
    <property type="match status" value="1"/>
</dbReference>
<organism evidence="2 3">
    <name type="scientific">Haloechinothrix salitolerans</name>
    <dbReference type="NCBI Taxonomy" id="926830"/>
    <lineage>
        <taxon>Bacteria</taxon>
        <taxon>Bacillati</taxon>
        <taxon>Actinomycetota</taxon>
        <taxon>Actinomycetes</taxon>
        <taxon>Pseudonocardiales</taxon>
        <taxon>Pseudonocardiaceae</taxon>
        <taxon>Haloechinothrix</taxon>
    </lineage>
</organism>
<keyword evidence="1" id="KW-0812">Transmembrane</keyword>
<dbReference type="EMBL" id="JBHSXX010000001">
    <property type="protein sequence ID" value="MFC6867421.1"/>
    <property type="molecule type" value="Genomic_DNA"/>
</dbReference>
<gene>
    <name evidence="2" type="ORF">ACFQGD_09695</name>
</gene>
<keyword evidence="3" id="KW-1185">Reference proteome</keyword>
<keyword evidence="1" id="KW-0472">Membrane</keyword>
<evidence type="ECO:0000256" key="1">
    <source>
        <dbReference type="SAM" id="Phobius"/>
    </source>
</evidence>